<feature type="compositionally biased region" description="Basic and acidic residues" evidence="1">
    <location>
        <begin position="1"/>
        <end position="11"/>
    </location>
</feature>
<evidence type="ECO:0000256" key="1">
    <source>
        <dbReference type="SAM" id="MobiDB-lite"/>
    </source>
</evidence>
<evidence type="ECO:0000313" key="5">
    <source>
        <dbReference type="RefSeq" id="XP_040594328.1"/>
    </source>
</evidence>
<dbReference type="PANTHER" id="PTHR14102:SF12">
    <property type="entry name" value="CDNA SEQUENCE BC034090"/>
    <property type="match status" value="1"/>
</dbReference>
<feature type="compositionally biased region" description="Basic and acidic residues" evidence="1">
    <location>
        <begin position="880"/>
        <end position="892"/>
    </location>
</feature>
<evidence type="ECO:0000259" key="3">
    <source>
        <dbReference type="PROSITE" id="PS51379"/>
    </source>
</evidence>
<feature type="compositionally biased region" description="Polar residues" evidence="1">
    <location>
        <begin position="1007"/>
        <end position="1028"/>
    </location>
</feature>
<feature type="region of interest" description="Disordered" evidence="1">
    <location>
        <begin position="90"/>
        <end position="237"/>
    </location>
</feature>
<dbReference type="PROSITE" id="PS51379">
    <property type="entry name" value="4FE4S_FER_2"/>
    <property type="match status" value="1"/>
</dbReference>
<dbReference type="GeneID" id="106021226"/>
<keyword evidence="4" id="KW-1185">Reference proteome</keyword>
<feature type="domain" description="4Fe-4S ferredoxin-type" evidence="3">
    <location>
        <begin position="516"/>
        <end position="546"/>
    </location>
</feature>
<feature type="region of interest" description="Disordered" evidence="1">
    <location>
        <begin position="926"/>
        <end position="1029"/>
    </location>
</feature>
<proteinExistence type="predicted"/>
<dbReference type="InterPro" id="IPR001478">
    <property type="entry name" value="PDZ"/>
</dbReference>
<name>A0ABM2X0G3_MESAU</name>
<feature type="region of interest" description="Disordered" evidence="1">
    <location>
        <begin position="880"/>
        <end position="914"/>
    </location>
</feature>
<feature type="compositionally biased region" description="Polar residues" evidence="1">
    <location>
        <begin position="489"/>
        <end position="498"/>
    </location>
</feature>
<feature type="compositionally biased region" description="Polar residues" evidence="1">
    <location>
        <begin position="411"/>
        <end position="427"/>
    </location>
</feature>
<sequence length="1209" mass="130291">MEGMEAAEKPARSSQASRSGSRTTSPMHVTPAVARNGSEQPYSGPLPRPPFYPQKDRQHCPVVPKPPGAWTLQHQGLSVLESKVKALKEKMTARTQGANPCPTSYECPSPTKSKGHQVKPKAVWNLPEGSPLSDALVVPHAQNQTGGQLDSSVNEEKPPGNGGSRPSTPDLESWNGQRLPSPEAAWMLADLEEGPAPGPGSLQESPNNDVSADQPQWSGASKTSHVSSLKKKRAYAPRDSVVTEGDLDSTALTSKEDLVPRTDLQEVLWRAGGLEALRTGTHALSLSDQVERNRLLLQEMLKVSRRSPPKVGSPDWTPSWDRAASERPAGAVDWDSGTPLQDSGQSRTFVPKLEPLLSARYEGTKNLIQRARMKARTQPLRASHHIMPTVAQGSRNGQRSPVLDVRRASASRESLQNGDRSDSSSMESGDGQWPKQGMPLSHVRFEDESAHEAEFRYLDRLQQRQRQVLSTVLHAVGQGPLRSKPDLTNYINRNTGNNSRHRPVGSLDHNDFPASPSPWDNERKCPACGSCLEERCPAEGRAAPDLRALQDLQIDCESETSLLGPCNPHGLNSPFPGLHTEWIREAHITDTVTTPPEEGNSALDSANSTDSWTDSKDARTSQPSRAGGQTQGSSPHPQQHGSKPREGPMCSRKAEVELPWGLQAWPHLPEVGDVVVGGEVKGATGHTPQGTLFVQEDAVPKSVLEPKRPWSQGQPGARLGNHCAYPEDSWTPCRTNYAVSFSKKLGSSGSGQPDKGAEIQGSLETVCTSALQQSHEEFSAPHPALQPTLPLSLEGWVPTPPASRKSLCPMPPKKPAWNRQEHLVEHLDIPLPLSPPRTSVLIPPQTQPYSPHVKHSLLGLPTNNYSSSVPLGLQEPWEAAAHKSRAERDHLCQEPGLPLESDGDGTPQDSFQSADAATVNSTAITLSLPSEEPGSSLELGGDLHRTESSSGGRMPAGVSPEASAGHRPPSAAHSDGNKKRRSSITSTLGLKKLLSALGHTPRPRLGTSRSYSVEQLQPSALAPQTSASKVKRAPSLQMLHLVSPSYQHRKATSFQNLHALLGGKGDRSSLYLVEGSEDTSSPSRPAKAFPRRALSVEDVSAPSLARTVGRVVEVFPDGTSQLQLQRPPEGTFGFCVAYGNGQRDSGLYVQAMADLDTAKLYSGLLGVGDEILEVNGAKVAGLGLAHIKELLDHVESLSVRVLRQRPVPQ</sequence>
<reference evidence="5" key="1">
    <citation type="submission" date="2025-08" db="UniProtKB">
        <authorList>
            <consortium name="RefSeq"/>
        </authorList>
    </citation>
    <scope>IDENTIFICATION</scope>
    <source>
        <tissue evidence="5">Liver</tissue>
    </source>
</reference>
<dbReference type="InterPro" id="IPR017896">
    <property type="entry name" value="4Fe4S_Fe-S-bd"/>
</dbReference>
<feature type="region of interest" description="Disordered" evidence="1">
    <location>
        <begin position="1"/>
        <end position="70"/>
    </location>
</feature>
<dbReference type="Pfam" id="PF00595">
    <property type="entry name" value="PDZ"/>
    <property type="match status" value="1"/>
</dbReference>
<organism evidence="4 5">
    <name type="scientific">Mesocricetus auratus</name>
    <name type="common">Golden hamster</name>
    <dbReference type="NCBI Taxonomy" id="10036"/>
    <lineage>
        <taxon>Eukaryota</taxon>
        <taxon>Metazoa</taxon>
        <taxon>Chordata</taxon>
        <taxon>Craniata</taxon>
        <taxon>Vertebrata</taxon>
        <taxon>Euteleostomi</taxon>
        <taxon>Mammalia</taxon>
        <taxon>Eutheria</taxon>
        <taxon>Euarchontoglires</taxon>
        <taxon>Glires</taxon>
        <taxon>Rodentia</taxon>
        <taxon>Myomorpha</taxon>
        <taxon>Muroidea</taxon>
        <taxon>Cricetidae</taxon>
        <taxon>Cricetinae</taxon>
        <taxon>Mesocricetus</taxon>
    </lineage>
</organism>
<feature type="compositionally biased region" description="Low complexity" evidence="1">
    <location>
        <begin position="12"/>
        <end position="25"/>
    </location>
</feature>
<dbReference type="InterPro" id="IPR032756">
    <property type="entry name" value="DUF4685"/>
</dbReference>
<dbReference type="RefSeq" id="XP_040594328.1">
    <property type="nucleotide sequence ID" value="XM_040738394.1"/>
</dbReference>
<dbReference type="InterPro" id="IPR036034">
    <property type="entry name" value="PDZ_sf"/>
</dbReference>
<dbReference type="Proteomes" id="UP000886700">
    <property type="component" value="Unplaced"/>
</dbReference>
<feature type="region of interest" description="Disordered" evidence="1">
    <location>
        <begin position="484"/>
        <end position="506"/>
    </location>
</feature>
<feature type="compositionally biased region" description="Low complexity" evidence="1">
    <location>
        <begin position="926"/>
        <end position="940"/>
    </location>
</feature>
<feature type="compositionally biased region" description="Polar residues" evidence="1">
    <location>
        <begin position="141"/>
        <end position="152"/>
    </location>
</feature>
<evidence type="ECO:0000259" key="2">
    <source>
        <dbReference type="PROSITE" id="PS50106"/>
    </source>
</evidence>
<feature type="domain" description="PDZ" evidence="2">
    <location>
        <begin position="1121"/>
        <end position="1191"/>
    </location>
</feature>
<dbReference type="PANTHER" id="PTHR14102">
    <property type="entry name" value="PAR-6-RELATED"/>
    <property type="match status" value="1"/>
</dbReference>
<feature type="compositionally biased region" description="Polar residues" evidence="1">
    <location>
        <begin position="93"/>
        <end position="102"/>
    </location>
</feature>
<dbReference type="InterPro" id="IPR051741">
    <property type="entry name" value="PAR6_homolog"/>
</dbReference>
<protein>
    <submittedName>
        <fullName evidence="5">Uncharacterized protein KIAA1614 homolog isoform X1</fullName>
    </submittedName>
</protein>
<feature type="region of interest" description="Disordered" evidence="1">
    <location>
        <begin position="374"/>
        <end position="438"/>
    </location>
</feature>
<feature type="region of interest" description="Disordered" evidence="1">
    <location>
        <begin position="592"/>
        <end position="650"/>
    </location>
</feature>
<dbReference type="Gene3D" id="2.30.42.10">
    <property type="match status" value="1"/>
</dbReference>
<feature type="compositionally biased region" description="Polar residues" evidence="1">
    <location>
        <begin position="620"/>
        <end position="641"/>
    </location>
</feature>
<feature type="region of interest" description="Disordered" evidence="1">
    <location>
        <begin position="304"/>
        <end position="346"/>
    </location>
</feature>
<accession>A0ABM2X0G3</accession>
<dbReference type="Pfam" id="PF15737">
    <property type="entry name" value="DUF4685"/>
    <property type="match status" value="1"/>
</dbReference>
<evidence type="ECO:0000313" key="4">
    <source>
        <dbReference type="Proteomes" id="UP000886700"/>
    </source>
</evidence>
<dbReference type="SUPFAM" id="SSF50156">
    <property type="entry name" value="PDZ domain-like"/>
    <property type="match status" value="1"/>
</dbReference>
<feature type="compositionally biased region" description="Polar residues" evidence="1">
    <location>
        <begin position="202"/>
        <end position="227"/>
    </location>
</feature>
<dbReference type="PROSITE" id="PS50106">
    <property type="entry name" value="PDZ"/>
    <property type="match status" value="1"/>
</dbReference>
<gene>
    <name evidence="5" type="primary">Kiaa1614</name>
</gene>
<feature type="compositionally biased region" description="Polar residues" evidence="1">
    <location>
        <begin position="602"/>
        <end position="612"/>
    </location>
</feature>